<accession>A0AAV4T6G2</accession>
<gene>
    <name evidence="3" type="ORF">CEXT_735451</name>
</gene>
<dbReference type="Proteomes" id="UP001054945">
    <property type="component" value="Unassembled WGS sequence"/>
</dbReference>
<keyword evidence="2" id="KW-0472">Membrane</keyword>
<keyword evidence="2" id="KW-0812">Transmembrane</keyword>
<proteinExistence type="predicted"/>
<comment type="caution">
    <text evidence="3">The sequence shown here is derived from an EMBL/GenBank/DDBJ whole genome shotgun (WGS) entry which is preliminary data.</text>
</comment>
<organism evidence="3 4">
    <name type="scientific">Caerostris extrusa</name>
    <name type="common">Bark spider</name>
    <name type="synonym">Caerostris bankana</name>
    <dbReference type="NCBI Taxonomy" id="172846"/>
    <lineage>
        <taxon>Eukaryota</taxon>
        <taxon>Metazoa</taxon>
        <taxon>Ecdysozoa</taxon>
        <taxon>Arthropoda</taxon>
        <taxon>Chelicerata</taxon>
        <taxon>Arachnida</taxon>
        <taxon>Araneae</taxon>
        <taxon>Araneomorphae</taxon>
        <taxon>Entelegynae</taxon>
        <taxon>Araneoidea</taxon>
        <taxon>Araneidae</taxon>
        <taxon>Caerostris</taxon>
    </lineage>
</organism>
<evidence type="ECO:0000313" key="4">
    <source>
        <dbReference type="Proteomes" id="UP001054945"/>
    </source>
</evidence>
<keyword evidence="2" id="KW-1133">Transmembrane helix</keyword>
<reference evidence="3 4" key="1">
    <citation type="submission" date="2021-06" db="EMBL/GenBank/DDBJ databases">
        <title>Caerostris extrusa draft genome.</title>
        <authorList>
            <person name="Kono N."/>
            <person name="Arakawa K."/>
        </authorList>
    </citation>
    <scope>NUCLEOTIDE SEQUENCE [LARGE SCALE GENOMIC DNA]</scope>
</reference>
<dbReference type="EMBL" id="BPLR01010622">
    <property type="protein sequence ID" value="GIY40502.1"/>
    <property type="molecule type" value="Genomic_DNA"/>
</dbReference>
<sequence>MSSKKNSISTFKCEILKIKIQAFLFFQYLYQWNHPPKNAANKSTGVHLRFNNKSTIEKKKVEKAYQGALVLVGVEVGELFLHVGLLLLPAPTPTEQPRPAGINKKKRKTGLD</sequence>
<evidence type="ECO:0000313" key="3">
    <source>
        <dbReference type="EMBL" id="GIY40502.1"/>
    </source>
</evidence>
<evidence type="ECO:0000256" key="2">
    <source>
        <dbReference type="SAM" id="Phobius"/>
    </source>
</evidence>
<keyword evidence="4" id="KW-1185">Reference proteome</keyword>
<evidence type="ECO:0000256" key="1">
    <source>
        <dbReference type="SAM" id="MobiDB-lite"/>
    </source>
</evidence>
<feature type="region of interest" description="Disordered" evidence="1">
    <location>
        <begin position="89"/>
        <end position="112"/>
    </location>
</feature>
<feature type="compositionally biased region" description="Basic residues" evidence="1">
    <location>
        <begin position="103"/>
        <end position="112"/>
    </location>
</feature>
<protein>
    <submittedName>
        <fullName evidence="3">Uncharacterized protein</fullName>
    </submittedName>
</protein>
<name>A0AAV4T6G2_CAEEX</name>
<dbReference type="AlphaFoldDB" id="A0AAV4T6G2"/>
<feature type="transmembrane region" description="Helical" evidence="2">
    <location>
        <begin position="68"/>
        <end position="88"/>
    </location>
</feature>